<organism evidence="2 3">
    <name type="scientific">Vibrio qinghaiensis</name>
    <dbReference type="NCBI Taxonomy" id="2025808"/>
    <lineage>
        <taxon>Bacteria</taxon>
        <taxon>Pseudomonadati</taxon>
        <taxon>Pseudomonadota</taxon>
        <taxon>Gammaproteobacteria</taxon>
        <taxon>Vibrionales</taxon>
        <taxon>Vibrionaceae</taxon>
        <taxon>Vibrio</taxon>
    </lineage>
</organism>
<keyword evidence="3" id="KW-1185">Reference proteome</keyword>
<feature type="transmembrane region" description="Helical" evidence="1">
    <location>
        <begin position="158"/>
        <end position="178"/>
    </location>
</feature>
<name>A0A223MYT4_9VIBR</name>
<feature type="transmembrane region" description="Helical" evidence="1">
    <location>
        <begin position="117"/>
        <end position="138"/>
    </location>
</feature>
<dbReference type="AlphaFoldDB" id="A0A223MYT4"/>
<feature type="transmembrane region" description="Helical" evidence="1">
    <location>
        <begin position="67"/>
        <end position="85"/>
    </location>
</feature>
<keyword evidence="1" id="KW-1133">Transmembrane helix</keyword>
<accession>A0A223MYT4</accession>
<sequence>MLFSTFQFLITTVLAVVCARAIGLSEGDIPVLAIVIPALWILPQGGVAGVLLLVAMTAYGFTLSYQPIALSVSVWVLLPLLMVVFSKRSSMGVILVSALIVLTLQVGIIVTQSAGKLGGTGWLTVIQTLSVIVVWWSVAHWKPSNKHRWWALGLLLPLWMADFSYAVLVALSITGIMASMESLTQSKPVAVNWNGLLCWTLPTVGFASLVVSPTSDVPNPVFVVWICLLVTAWMTDYLLKSTEEQLE</sequence>
<evidence type="ECO:0000256" key="1">
    <source>
        <dbReference type="SAM" id="Phobius"/>
    </source>
</evidence>
<protein>
    <recommendedName>
        <fullName evidence="4">Integral membrane protein</fullName>
    </recommendedName>
</protein>
<evidence type="ECO:0008006" key="4">
    <source>
        <dbReference type="Google" id="ProtNLM"/>
    </source>
</evidence>
<evidence type="ECO:0000313" key="3">
    <source>
        <dbReference type="Proteomes" id="UP000215148"/>
    </source>
</evidence>
<evidence type="ECO:0000313" key="2">
    <source>
        <dbReference type="EMBL" id="ASU22633.1"/>
    </source>
</evidence>
<dbReference type="RefSeq" id="WP_094500299.1">
    <property type="nucleotide sequence ID" value="NZ_CAWNHI010000001.1"/>
</dbReference>
<gene>
    <name evidence="2" type="ORF">CCZ37_08520</name>
</gene>
<feature type="transmembrane region" description="Helical" evidence="1">
    <location>
        <begin position="190"/>
        <end position="210"/>
    </location>
</feature>
<dbReference type="EMBL" id="CP022741">
    <property type="protein sequence ID" value="ASU22633.1"/>
    <property type="molecule type" value="Genomic_DNA"/>
</dbReference>
<feature type="transmembrane region" description="Helical" evidence="1">
    <location>
        <begin position="91"/>
        <end position="110"/>
    </location>
</feature>
<keyword evidence="1" id="KW-0812">Transmembrane</keyword>
<feature type="transmembrane region" description="Helical" evidence="1">
    <location>
        <begin position="222"/>
        <end position="239"/>
    </location>
</feature>
<reference evidence="2 3" key="1">
    <citation type="submission" date="2017-08" db="EMBL/GenBank/DDBJ databases">
        <title>The Vibrio qinghaiensis sp.-Q67 is a luminous bacteria isolated firstly from Qinghai lake, Qinghai province, China, which has been proved to be very sensitive to detect environmental and food pollutants. Therefore, complete genome analysis of V. qinghaiensis sp.-Q67 highlights the potential application of this strain on detection of hazards in the contaminated environments.</title>
        <authorList>
            <person name="Gong L."/>
        </authorList>
    </citation>
    <scope>NUCLEOTIDE SEQUENCE [LARGE SCALE GENOMIC DNA]</scope>
    <source>
        <strain evidence="2 3">Q67</strain>
    </source>
</reference>
<keyword evidence="1" id="KW-0472">Membrane</keyword>
<dbReference type="Proteomes" id="UP000215148">
    <property type="component" value="Chromosome 1"/>
</dbReference>
<feature type="transmembrane region" description="Helical" evidence="1">
    <location>
        <begin position="29"/>
        <end position="55"/>
    </location>
</feature>
<dbReference type="KEGG" id="vqi:CCZ37_08520"/>
<proteinExistence type="predicted"/>